<proteinExistence type="predicted"/>
<evidence type="ECO:0000313" key="1">
    <source>
        <dbReference type="EMBL" id="WWA30354.1"/>
    </source>
</evidence>
<organism evidence="1 2">
    <name type="scientific">Shouchella rhizosphaerae</name>
    <dbReference type="NCBI Taxonomy" id="866786"/>
    <lineage>
        <taxon>Bacteria</taxon>
        <taxon>Bacillati</taxon>
        <taxon>Bacillota</taxon>
        <taxon>Bacilli</taxon>
        <taxon>Bacillales</taxon>
        <taxon>Bacillaceae</taxon>
        <taxon>Shouchella</taxon>
    </lineage>
</organism>
<name>A0ABZ2CT54_9BACI</name>
<gene>
    <name evidence="1" type="ORF">V5G21_00730</name>
</gene>
<evidence type="ECO:0000313" key="2">
    <source>
        <dbReference type="Proteomes" id="UP001341136"/>
    </source>
</evidence>
<dbReference type="RefSeq" id="WP_338465111.1">
    <property type="nucleotide sequence ID" value="NZ_CP144921.1"/>
</dbReference>
<evidence type="ECO:0008006" key="3">
    <source>
        <dbReference type="Google" id="ProtNLM"/>
    </source>
</evidence>
<keyword evidence="2" id="KW-1185">Reference proteome</keyword>
<dbReference type="Proteomes" id="UP001341136">
    <property type="component" value="Chromosome"/>
</dbReference>
<protein>
    <recommendedName>
        <fullName evidence="3">DUF2158 domain-containing protein</fullName>
    </recommendedName>
</protein>
<accession>A0ABZ2CT54</accession>
<reference evidence="1 2" key="1">
    <citation type="submission" date="2024-01" db="EMBL/GenBank/DDBJ databases">
        <title>Culturomics analysis of mouse respiratory tract.</title>
        <authorList>
            <person name="Phillips A.M."/>
            <person name="Collette N.M."/>
            <person name="Mageeney C.M."/>
            <person name="Sinha A."/>
            <person name="Hern K.E."/>
            <person name="Arkin A.P."/>
            <person name="Williams K.P."/>
            <person name="Branda S."/>
        </authorList>
    </citation>
    <scope>NUCLEOTIDE SEQUENCE [LARGE SCALE GENOMIC DNA]</scope>
    <source>
        <strain evidence="1 2">CP20</strain>
    </source>
</reference>
<sequence>MNLNEGQRVYARNFHVNGTGVVVYIAPTRDREMLPVQVEMDEGDEDGHRMYRFKYDEVEAL</sequence>
<dbReference type="EMBL" id="CP144921">
    <property type="protein sequence ID" value="WWA30354.1"/>
    <property type="molecule type" value="Genomic_DNA"/>
</dbReference>